<dbReference type="RefSeq" id="XP_033795186.1">
    <property type="nucleotide sequence ID" value="XM_033939295.1"/>
</dbReference>
<dbReference type="PANTHER" id="PTHR14582:SF1">
    <property type="entry name" value="CENTROMERE PROTEIN O"/>
    <property type="match status" value="1"/>
</dbReference>
<evidence type="ECO:0000256" key="1">
    <source>
        <dbReference type="ARBA" id="ARBA00004123"/>
    </source>
</evidence>
<evidence type="ECO:0000256" key="7">
    <source>
        <dbReference type="ARBA" id="ARBA00023328"/>
    </source>
</evidence>
<dbReference type="CDD" id="cd23836">
    <property type="entry name" value="DRWD-C_CENP-O"/>
    <property type="match status" value="1"/>
</dbReference>
<keyword evidence="7" id="KW-0137">Centromere</keyword>
<evidence type="ECO:0000256" key="3">
    <source>
        <dbReference type="ARBA" id="ARBA00007321"/>
    </source>
</evidence>
<dbReference type="GO" id="GO:0031511">
    <property type="term" value="C:Mis6-Sim4 complex"/>
    <property type="evidence" value="ECO:0007669"/>
    <property type="project" value="TreeGrafter"/>
</dbReference>
<evidence type="ECO:0000313" key="10">
    <source>
        <dbReference type="Proteomes" id="UP000515159"/>
    </source>
</evidence>
<feature type="chain" id="PRO_5028484235" description="Centromere protein O" evidence="9">
    <location>
        <begin position="18"/>
        <end position="308"/>
    </location>
</feature>
<dbReference type="OrthoDB" id="10050372at2759"/>
<comment type="similarity">
    <text evidence="3">Belongs to the CENP-O/MCM21 family.</text>
</comment>
<name>A0A6P8R8M0_GEOSA</name>
<evidence type="ECO:0000256" key="5">
    <source>
        <dbReference type="ARBA" id="ARBA00022454"/>
    </source>
</evidence>
<keyword evidence="5" id="KW-0158">Chromosome</keyword>
<evidence type="ECO:0000256" key="8">
    <source>
        <dbReference type="SAM" id="Coils"/>
    </source>
</evidence>
<keyword evidence="8" id="KW-0175">Coiled coil</keyword>
<feature type="coiled-coil region" evidence="8">
    <location>
        <begin position="22"/>
        <end position="63"/>
    </location>
</feature>
<sequence>MMAGSSCVLCLIPRVLGHLEKLEAYSHKLTLKQEEIKKKQEKLAKMTAMIQRLKDKRDRLKTKMALQGGMPVKQLLQKEASSRTSLSLGKTQEAILEMKLKNVKAMLQAYYLTGISAKRINQGMCVCISTAYEGNYLDSYYLDLFVQKPIQIRQHSVPPFIPLEQIAKQYLQLDIKCFLSVLSNHLNAYAGRKYQADWFQDSSDTLLSGTLHRNSLCNLLSFAYNVEWENRTVCFKVKLVYGDIARSLPTEAIISCEETISPSLENLISSHSALFRQKALHNVFGFFQAERESLSQMGTSLTSHVSLL</sequence>
<keyword evidence="6" id="KW-0539">Nucleus</keyword>
<proteinExistence type="inferred from homology"/>
<dbReference type="CTD" id="79172"/>
<gene>
    <name evidence="11" type="primary">CENPO</name>
</gene>
<dbReference type="Proteomes" id="UP000515159">
    <property type="component" value="Chromosome 3"/>
</dbReference>
<evidence type="ECO:0000256" key="2">
    <source>
        <dbReference type="ARBA" id="ARBA00004584"/>
    </source>
</evidence>
<feature type="signal peptide" evidence="9">
    <location>
        <begin position="1"/>
        <end position="17"/>
    </location>
</feature>
<reference evidence="11" key="1">
    <citation type="submission" date="2025-08" db="UniProtKB">
        <authorList>
            <consortium name="RefSeq"/>
        </authorList>
    </citation>
    <scope>IDENTIFICATION</scope>
</reference>
<dbReference type="PANTHER" id="PTHR14582">
    <property type="entry name" value="INNER KINETOCHORE SUBUNIT MAL2"/>
    <property type="match status" value="1"/>
</dbReference>
<dbReference type="InterPro" id="IPR018464">
    <property type="entry name" value="CENP-O"/>
</dbReference>
<dbReference type="FunCoup" id="A0A6P8R8M0">
    <property type="interactions" value="2459"/>
</dbReference>
<evidence type="ECO:0000256" key="9">
    <source>
        <dbReference type="SAM" id="SignalP"/>
    </source>
</evidence>
<dbReference type="KEGG" id="gsh:117357986"/>
<protein>
    <recommendedName>
        <fullName evidence="4">Centromere protein O</fullName>
    </recommendedName>
</protein>
<dbReference type="InParanoid" id="A0A6P8R8M0"/>
<organism evidence="10 11">
    <name type="scientific">Geotrypetes seraphini</name>
    <name type="common">Gaboon caecilian</name>
    <name type="synonym">Caecilia seraphini</name>
    <dbReference type="NCBI Taxonomy" id="260995"/>
    <lineage>
        <taxon>Eukaryota</taxon>
        <taxon>Metazoa</taxon>
        <taxon>Chordata</taxon>
        <taxon>Craniata</taxon>
        <taxon>Vertebrata</taxon>
        <taxon>Euteleostomi</taxon>
        <taxon>Amphibia</taxon>
        <taxon>Gymnophiona</taxon>
        <taxon>Geotrypetes</taxon>
    </lineage>
</organism>
<keyword evidence="10" id="KW-1185">Reference proteome</keyword>
<accession>A0A6P8R8M0</accession>
<dbReference type="CDD" id="cd23835">
    <property type="entry name" value="DRWD-N_CENP-O"/>
    <property type="match status" value="1"/>
</dbReference>
<keyword evidence="9" id="KW-0732">Signal</keyword>
<dbReference type="GeneID" id="117357986"/>
<dbReference type="AlphaFoldDB" id="A0A6P8R8M0"/>
<comment type="subcellular location">
    <subcellularLocation>
        <location evidence="2">Chromosome</location>
        <location evidence="2">Centromere</location>
    </subcellularLocation>
    <subcellularLocation>
        <location evidence="1">Nucleus</location>
    </subcellularLocation>
</comment>
<dbReference type="GO" id="GO:0005634">
    <property type="term" value="C:nucleus"/>
    <property type="evidence" value="ECO:0007669"/>
    <property type="project" value="UniProtKB-SubCell"/>
</dbReference>
<evidence type="ECO:0000313" key="11">
    <source>
        <dbReference type="RefSeq" id="XP_033795186.1"/>
    </source>
</evidence>
<evidence type="ECO:0000256" key="4">
    <source>
        <dbReference type="ARBA" id="ARBA00016395"/>
    </source>
</evidence>
<evidence type="ECO:0000256" key="6">
    <source>
        <dbReference type="ARBA" id="ARBA00023242"/>
    </source>
</evidence>
<dbReference type="Pfam" id="PF09496">
    <property type="entry name" value="CENP-O"/>
    <property type="match status" value="1"/>
</dbReference>